<dbReference type="PANTHER" id="PTHR30185">
    <property type="entry name" value="CRYPTIC BETA-GLUCOSIDE BGL OPERON ANTITERMINATOR"/>
    <property type="match status" value="1"/>
</dbReference>
<dbReference type="GO" id="GO:0003723">
    <property type="term" value="F:RNA binding"/>
    <property type="evidence" value="ECO:0007669"/>
    <property type="project" value="UniProtKB-KW"/>
</dbReference>
<dbReference type="SMART" id="SM01061">
    <property type="entry name" value="CAT_RBD"/>
    <property type="match status" value="1"/>
</dbReference>
<sequence>MKIAKVINNNVISVIENGKELVIMGRGIAFQKRPGDEVDETKIEKVFKLDNKDLISKFKELLYEVPTEYIRIAEEIIQHAKEERNKKLNDIIYISLTDHIHFAIERHRQGIQIVNPLLWEIKRIYQDEFQIGKKALQIIQQRLRIDLPEDEAGFIAMHIVNAELNEQMGDVASMTKMIQDILTIVKYHFKIQLDEESLNYFRFLTHLKFFVHRLLNQHLLNHEEHDLYELVKQKYCEAYECTKKIAEYIMKTIGCTLTSEEEIYLTIHIERVTSRRSISD</sequence>
<evidence type="ECO:0000256" key="2">
    <source>
        <dbReference type="ARBA" id="ARBA00022884"/>
    </source>
</evidence>
<dbReference type="InterPro" id="IPR036650">
    <property type="entry name" value="CAT_RNA-bd_dom_sf"/>
</dbReference>
<accession>A0A7H1RR64</accession>
<keyword evidence="1" id="KW-0677">Repeat</keyword>
<dbReference type="InterPro" id="IPR050661">
    <property type="entry name" value="BglG_antiterminators"/>
</dbReference>
<keyword evidence="9" id="KW-1185">Reference proteome</keyword>
<evidence type="ECO:0000256" key="4">
    <source>
        <dbReference type="ARBA" id="ARBA00023159"/>
    </source>
</evidence>
<evidence type="ECO:0000313" key="9">
    <source>
        <dbReference type="Proteomes" id="UP000516388"/>
    </source>
</evidence>
<dbReference type="KEGG" id="gza:IC807_09670"/>
<feature type="domain" description="PRD" evidence="7">
    <location>
        <begin position="64"/>
        <end position="169"/>
    </location>
</feature>
<comment type="similarity">
    <text evidence="6">Belongs to the transcriptional antiterminator BglG family.</text>
</comment>
<dbReference type="InterPro" id="IPR004341">
    <property type="entry name" value="CAT_RNA-bd_dom"/>
</dbReference>
<evidence type="ECO:0000256" key="5">
    <source>
        <dbReference type="ARBA" id="ARBA00023163"/>
    </source>
</evidence>
<keyword evidence="3" id="KW-0805">Transcription regulation</keyword>
<gene>
    <name evidence="8" type="ORF">IC807_09670</name>
</gene>
<protein>
    <submittedName>
        <fullName evidence="8">PRD domain-containing protein</fullName>
    </submittedName>
</protein>
<evidence type="ECO:0000259" key="7">
    <source>
        <dbReference type="PROSITE" id="PS51372"/>
    </source>
</evidence>
<dbReference type="AlphaFoldDB" id="A0A7H1RR64"/>
<name>A0A7H1RR64_9BACL</name>
<dbReference type="SUPFAM" id="SSF63520">
    <property type="entry name" value="PTS-regulatory domain, PRD"/>
    <property type="match status" value="2"/>
</dbReference>
<dbReference type="Gene3D" id="1.10.1790.10">
    <property type="entry name" value="PRD domain"/>
    <property type="match status" value="2"/>
</dbReference>
<evidence type="ECO:0000256" key="6">
    <source>
        <dbReference type="ARBA" id="ARBA00038510"/>
    </source>
</evidence>
<reference evidence="8 9" key="1">
    <citation type="submission" date="2020-09" db="EMBL/GenBank/DDBJ databases">
        <title>Complete Geobacillus genomes through the use of hybrid genome assembly.</title>
        <authorList>
            <person name="Vera D.L."/>
            <person name="Venkateswaran K."/>
            <person name="Singh N.K."/>
            <person name="Landry K."/>
        </authorList>
    </citation>
    <scope>NUCLEOTIDE SEQUENCE [LARGE SCALE GENOMIC DNA]</scope>
    <source>
        <strain evidence="8 9">SURF-189</strain>
    </source>
</reference>
<dbReference type="Proteomes" id="UP000516388">
    <property type="component" value="Chromosome"/>
</dbReference>
<dbReference type="EMBL" id="CP061470">
    <property type="protein sequence ID" value="QNU16753.1"/>
    <property type="molecule type" value="Genomic_DNA"/>
</dbReference>
<dbReference type="Gene3D" id="2.30.24.10">
    <property type="entry name" value="CAT RNA-binding domain"/>
    <property type="match status" value="1"/>
</dbReference>
<evidence type="ECO:0000256" key="3">
    <source>
        <dbReference type="ARBA" id="ARBA00023015"/>
    </source>
</evidence>
<evidence type="ECO:0000313" key="8">
    <source>
        <dbReference type="EMBL" id="QNU16753.1"/>
    </source>
</evidence>
<dbReference type="PROSITE" id="PS00654">
    <property type="entry name" value="PRD_1"/>
    <property type="match status" value="1"/>
</dbReference>
<organism evidence="8 9">
    <name type="scientific">Geobacillus zalihae</name>
    <dbReference type="NCBI Taxonomy" id="213419"/>
    <lineage>
        <taxon>Bacteria</taxon>
        <taxon>Bacillati</taxon>
        <taxon>Bacillota</taxon>
        <taxon>Bacilli</taxon>
        <taxon>Bacillales</taxon>
        <taxon>Anoxybacillaceae</taxon>
        <taxon>Geobacillus</taxon>
    </lineage>
</organism>
<dbReference type="RefSeq" id="WP_081212743.1">
    <property type="nucleotide sequence ID" value="NZ_CP061470.1"/>
</dbReference>
<dbReference type="InterPro" id="IPR001550">
    <property type="entry name" value="Transcrpt_antitermin_CS"/>
</dbReference>
<keyword evidence="5" id="KW-0804">Transcription</keyword>
<proteinExistence type="inferred from homology"/>
<dbReference type="NCBIfam" id="NF046042">
    <property type="entry name" value="LicT"/>
    <property type="match status" value="1"/>
</dbReference>
<dbReference type="PANTHER" id="PTHR30185:SF15">
    <property type="entry name" value="CRYPTIC BETA-GLUCOSIDE BGL OPERON ANTITERMINATOR"/>
    <property type="match status" value="1"/>
</dbReference>
<keyword evidence="2" id="KW-0694">RNA-binding</keyword>
<dbReference type="SUPFAM" id="SSF50151">
    <property type="entry name" value="SacY-like RNA-binding domain"/>
    <property type="match status" value="1"/>
</dbReference>
<evidence type="ECO:0000256" key="1">
    <source>
        <dbReference type="ARBA" id="ARBA00022737"/>
    </source>
</evidence>
<dbReference type="GO" id="GO:0045893">
    <property type="term" value="P:positive regulation of DNA-templated transcription"/>
    <property type="evidence" value="ECO:0007669"/>
    <property type="project" value="InterPro"/>
</dbReference>
<dbReference type="Pfam" id="PF03123">
    <property type="entry name" value="CAT_RBD"/>
    <property type="match status" value="1"/>
</dbReference>
<dbReference type="Pfam" id="PF00874">
    <property type="entry name" value="PRD"/>
    <property type="match status" value="2"/>
</dbReference>
<dbReference type="InterPro" id="IPR011608">
    <property type="entry name" value="PRD"/>
</dbReference>
<dbReference type="InterPro" id="IPR036634">
    <property type="entry name" value="PRD_sf"/>
</dbReference>
<dbReference type="PROSITE" id="PS51372">
    <property type="entry name" value="PRD_2"/>
    <property type="match status" value="2"/>
</dbReference>
<feature type="domain" description="PRD" evidence="7">
    <location>
        <begin position="170"/>
        <end position="279"/>
    </location>
</feature>
<keyword evidence="4" id="KW-0010">Activator</keyword>